<dbReference type="Proteomes" id="UP000320244">
    <property type="component" value="Unassembled WGS sequence"/>
</dbReference>
<dbReference type="EMBL" id="VCQV01000019">
    <property type="protein sequence ID" value="TWP35447.1"/>
    <property type="molecule type" value="Genomic_DNA"/>
</dbReference>
<gene>
    <name evidence="9" type="primary">uraD</name>
    <name evidence="9" type="ORF">FGL98_13810</name>
</gene>
<proteinExistence type="predicted"/>
<keyword evidence="6 9" id="KW-0456">Lyase</keyword>
<dbReference type="GO" id="GO:0051997">
    <property type="term" value="F:2-oxo-4-hydroxy-4-carboxy-5-ureidoimidazoline decarboxylase activity"/>
    <property type="evidence" value="ECO:0007669"/>
    <property type="project" value="UniProtKB-EC"/>
</dbReference>
<dbReference type="Pfam" id="PF09349">
    <property type="entry name" value="OHCU_decarbox"/>
    <property type="match status" value="1"/>
</dbReference>
<protein>
    <recommendedName>
        <fullName evidence="3">2-oxo-4-hydroxy-4-carboxy-5-ureidoimidazoline decarboxylase</fullName>
        <ecNumber evidence="3">4.1.1.97</ecNumber>
    </recommendedName>
</protein>
<dbReference type="GO" id="GO:0019628">
    <property type="term" value="P:urate catabolic process"/>
    <property type="evidence" value="ECO:0007669"/>
    <property type="project" value="TreeGrafter"/>
</dbReference>
<dbReference type="EC" id="4.1.1.97" evidence="3"/>
<evidence type="ECO:0000256" key="3">
    <source>
        <dbReference type="ARBA" id="ARBA00012257"/>
    </source>
</evidence>
<dbReference type="NCBIfam" id="TIGR03180">
    <property type="entry name" value="UraD_2"/>
    <property type="match status" value="1"/>
</dbReference>
<dbReference type="InterPro" id="IPR036778">
    <property type="entry name" value="OHCU_decarboxylase_sf"/>
</dbReference>
<evidence type="ECO:0000259" key="8">
    <source>
        <dbReference type="Pfam" id="PF09349"/>
    </source>
</evidence>
<keyword evidence="4" id="KW-0659">Purine metabolism</keyword>
<comment type="catalytic activity">
    <reaction evidence="1">
        <text>5-hydroxy-2-oxo-4-ureido-2,5-dihydro-1H-imidazole-5-carboxylate + H(+) = (S)-allantoin + CO2</text>
        <dbReference type="Rhea" id="RHEA:26301"/>
        <dbReference type="ChEBI" id="CHEBI:15378"/>
        <dbReference type="ChEBI" id="CHEBI:15678"/>
        <dbReference type="ChEBI" id="CHEBI:16526"/>
        <dbReference type="ChEBI" id="CHEBI:58639"/>
        <dbReference type="EC" id="4.1.1.97"/>
    </reaction>
</comment>
<accession>A0A563DYZ3</accession>
<evidence type="ECO:0000313" key="9">
    <source>
        <dbReference type="EMBL" id="TWP35447.1"/>
    </source>
</evidence>
<sequence length="164" mass="17855">MHLDQFNAEPRESLRPTLLACADVPAWAQAVEDGRPYAEMAALEQTADTAARQFSPADVDRALAAHPRIGDQAQGQSTHAAWSRGEQSGVSQDEATQVALREGNQAYERRFGRVFLICAGGLTAEQILGSLQTRLTNDDDAEAAVVAEELRKIALLRLRKVIDT</sequence>
<dbReference type="AlphaFoldDB" id="A0A563DYZ3"/>
<reference evidence="9 10" key="1">
    <citation type="submission" date="2019-05" db="EMBL/GenBank/DDBJ databases">
        <authorList>
            <person name="Lee S.D."/>
        </authorList>
    </citation>
    <scope>NUCLEOTIDE SEQUENCE [LARGE SCALE GENOMIC DNA]</scope>
    <source>
        <strain evidence="9 10">C5-26</strain>
    </source>
</reference>
<dbReference type="InterPro" id="IPR018020">
    <property type="entry name" value="OHCU_decarboxylase"/>
</dbReference>
<comment type="caution">
    <text evidence="9">The sequence shown here is derived from an EMBL/GenBank/DDBJ whole genome shotgun (WGS) entry which is preliminary data.</text>
</comment>
<name>A0A563DYZ3_9MICO</name>
<reference evidence="9 10" key="2">
    <citation type="submission" date="2019-08" db="EMBL/GenBank/DDBJ databases">
        <title>Jejuicoccus antrihumi gen. nov., sp. nov., a new member of the family Dermacoccaceae isolated from a cave.</title>
        <authorList>
            <person name="Schumann P."/>
            <person name="Kim I.S."/>
        </authorList>
    </citation>
    <scope>NUCLEOTIDE SEQUENCE [LARGE SCALE GENOMIC DNA]</scope>
    <source>
        <strain evidence="9 10">C5-26</strain>
    </source>
</reference>
<dbReference type="RefSeq" id="WP_146317400.1">
    <property type="nucleotide sequence ID" value="NZ_VCQV01000019.1"/>
</dbReference>
<keyword evidence="5" id="KW-0210">Decarboxylase</keyword>
<evidence type="ECO:0000256" key="5">
    <source>
        <dbReference type="ARBA" id="ARBA00022793"/>
    </source>
</evidence>
<dbReference type="PANTHER" id="PTHR43466">
    <property type="entry name" value="2-OXO-4-HYDROXY-4-CARBOXY-5-UREIDOIMIDAZOLINE DECARBOXYLASE-RELATED"/>
    <property type="match status" value="1"/>
</dbReference>
<evidence type="ECO:0000256" key="7">
    <source>
        <dbReference type="SAM" id="MobiDB-lite"/>
    </source>
</evidence>
<dbReference type="NCBIfam" id="NF010372">
    <property type="entry name" value="PRK13798.1"/>
    <property type="match status" value="1"/>
</dbReference>
<feature type="domain" description="Oxo-4-hydroxy-4-carboxy-5-ureidoimidazoline decarboxylase" evidence="8">
    <location>
        <begin position="7"/>
        <end position="159"/>
    </location>
</feature>
<dbReference type="SUPFAM" id="SSF158694">
    <property type="entry name" value="UraD-Like"/>
    <property type="match status" value="1"/>
</dbReference>
<evidence type="ECO:0000256" key="4">
    <source>
        <dbReference type="ARBA" id="ARBA00022631"/>
    </source>
</evidence>
<evidence type="ECO:0000256" key="6">
    <source>
        <dbReference type="ARBA" id="ARBA00023239"/>
    </source>
</evidence>
<organism evidence="9 10">
    <name type="scientific">Leekyejoonella antrihumi</name>
    <dbReference type="NCBI Taxonomy" id="1660198"/>
    <lineage>
        <taxon>Bacteria</taxon>
        <taxon>Bacillati</taxon>
        <taxon>Actinomycetota</taxon>
        <taxon>Actinomycetes</taxon>
        <taxon>Micrococcales</taxon>
        <taxon>Dermacoccaceae</taxon>
        <taxon>Leekyejoonella</taxon>
    </lineage>
</organism>
<dbReference type="PANTHER" id="PTHR43466:SF1">
    <property type="entry name" value="2-OXO-4-HYDROXY-4-CARBOXY-5-UREIDOIMIDAZOLINE DECARBOXYLASE-RELATED"/>
    <property type="match status" value="1"/>
</dbReference>
<keyword evidence="10" id="KW-1185">Reference proteome</keyword>
<dbReference type="InterPro" id="IPR017595">
    <property type="entry name" value="OHCU_decarboxylase-2"/>
</dbReference>
<feature type="compositionally biased region" description="Polar residues" evidence="7">
    <location>
        <begin position="73"/>
        <end position="95"/>
    </location>
</feature>
<comment type="pathway">
    <text evidence="2">Purine metabolism; urate degradation; (S)-allantoin from urate: step 3/3.</text>
</comment>
<dbReference type="Gene3D" id="1.10.3330.10">
    <property type="entry name" value="Oxo-4-hydroxy-4-carboxy-5-ureidoimidazoline decarboxylase"/>
    <property type="match status" value="1"/>
</dbReference>
<evidence type="ECO:0000313" key="10">
    <source>
        <dbReference type="Proteomes" id="UP000320244"/>
    </source>
</evidence>
<dbReference type="GO" id="GO:0006144">
    <property type="term" value="P:purine nucleobase metabolic process"/>
    <property type="evidence" value="ECO:0007669"/>
    <property type="project" value="UniProtKB-KW"/>
</dbReference>
<feature type="region of interest" description="Disordered" evidence="7">
    <location>
        <begin position="70"/>
        <end position="95"/>
    </location>
</feature>
<dbReference type="OrthoDB" id="5243781at2"/>
<evidence type="ECO:0000256" key="2">
    <source>
        <dbReference type="ARBA" id="ARBA00004754"/>
    </source>
</evidence>
<evidence type="ECO:0000256" key="1">
    <source>
        <dbReference type="ARBA" id="ARBA00001163"/>
    </source>
</evidence>